<evidence type="ECO:0000259" key="3">
    <source>
        <dbReference type="Pfam" id="PF19040"/>
    </source>
</evidence>
<dbReference type="Proteomes" id="UP000316123">
    <property type="component" value="Unassembled WGS sequence"/>
</dbReference>
<reference evidence="4 5" key="1">
    <citation type="submission" date="2019-06" db="EMBL/GenBank/DDBJ databases">
        <title>Pseudomonas bimorpha sp. nov. isolated from bovine raw milk and skim milk concentrate.</title>
        <authorList>
            <person name="Hofmann K."/>
            <person name="Huptas C."/>
            <person name="Doll E."/>
            <person name="Scherer S."/>
            <person name="Wenning M."/>
        </authorList>
    </citation>
    <scope>NUCLEOTIDE SEQUENCE [LARGE SCALE GENOMIC DNA]</scope>
    <source>
        <strain evidence="4 5">DSM 13124</strain>
    </source>
</reference>
<feature type="transmembrane region" description="Helical" evidence="1">
    <location>
        <begin position="351"/>
        <end position="371"/>
    </location>
</feature>
<feature type="transmembrane region" description="Helical" evidence="1">
    <location>
        <begin position="232"/>
        <end position="249"/>
    </location>
</feature>
<dbReference type="RefSeq" id="WP_074847129.1">
    <property type="nucleotide sequence ID" value="NZ_FNSU01000003.1"/>
</dbReference>
<evidence type="ECO:0000313" key="5">
    <source>
        <dbReference type="Proteomes" id="UP000316123"/>
    </source>
</evidence>
<evidence type="ECO:0000313" key="4">
    <source>
        <dbReference type="EMBL" id="TWR59350.1"/>
    </source>
</evidence>
<feature type="transmembrane region" description="Helical" evidence="1">
    <location>
        <begin position="151"/>
        <end position="167"/>
    </location>
</feature>
<dbReference type="AlphaFoldDB" id="A0A9X9FXE7"/>
<feature type="transmembrane region" description="Helical" evidence="1">
    <location>
        <begin position="82"/>
        <end position="101"/>
    </location>
</feature>
<sequence length="656" mass="72772">MAVTNQSKSFRSDINGLRAWAVVAVILYHFGIGGFGGGFVGVDVFFVISGFLMTRIIIQGLEGSGGKRFSIFAFYLARIRRIVPALFVLCVGVMFVGWFFIPSVEYRGLAEHSISALGFFSNIVFFKESGYFDADSHAKWLLHTWSLSVEWQFYIIMPIVLSVIWKIRPGRGVVALMITLGMMLSQYLSIRWSAYNESLTFFMLPTRAWELLIGGLAFLISERFPIGERFKRAFEIVGLLSIAASVFVFDSNSRWPGWNALVPVVGTALVILAARDQSVFTGNKLVHWLGECSYSLYLWHWPIVVFLFFFGIQGSGLAVATGLLITLLLGKLSHLYVEVPCQKKLDVASPVRNWLIFSVFFIVAVGVTFWVRVNDGVPQRLDSRIDSVFMAAFDKNPRIGECFVSGAGVVPGCTYGGGDLGVIVIGDSHAQSIVRAVEKSLVSKNFNVLDWTLASCPTIFDMGIVGNSGYRCAEFVAWAFEKQKGISPAVPIVMVSRMSGYVFGSNNSGVKYSEVPSFYVGAPFSERSPEFLNSFRQGIIDTACKFSEYRKVYLVRPIPEMGVDVPRVMGRSLILGREKDVSILLSDYKFRQDFVWEAQDAAKQKCGVEILDPLPYLCASGKCSGSSNGLPIYYDDHHLNEHGAEILVPLFKTIAG</sequence>
<dbReference type="Pfam" id="PF01757">
    <property type="entry name" value="Acyl_transf_3"/>
    <property type="match status" value="1"/>
</dbReference>
<organism evidence="4 5">
    <name type="scientific">Pseudomonas marginalis</name>
    <name type="common">Pseudomonas panacis</name>
    <dbReference type="NCBI Taxonomy" id="298"/>
    <lineage>
        <taxon>Bacteria</taxon>
        <taxon>Pseudomonadati</taxon>
        <taxon>Pseudomonadota</taxon>
        <taxon>Gammaproteobacteria</taxon>
        <taxon>Pseudomonadales</taxon>
        <taxon>Pseudomonadaceae</taxon>
        <taxon>Pseudomonas</taxon>
    </lineage>
</organism>
<feature type="transmembrane region" description="Helical" evidence="1">
    <location>
        <begin position="44"/>
        <end position="61"/>
    </location>
</feature>
<evidence type="ECO:0000259" key="2">
    <source>
        <dbReference type="Pfam" id="PF01757"/>
    </source>
</evidence>
<feature type="transmembrane region" description="Helical" evidence="1">
    <location>
        <begin position="255"/>
        <end position="274"/>
    </location>
</feature>
<keyword evidence="4" id="KW-0012">Acyltransferase</keyword>
<dbReference type="InterPro" id="IPR050879">
    <property type="entry name" value="Acyltransferase_3"/>
</dbReference>
<dbReference type="GO" id="GO:0016747">
    <property type="term" value="F:acyltransferase activity, transferring groups other than amino-acyl groups"/>
    <property type="evidence" value="ECO:0007669"/>
    <property type="project" value="InterPro"/>
</dbReference>
<feature type="transmembrane region" description="Helical" evidence="1">
    <location>
        <begin position="200"/>
        <end position="220"/>
    </location>
</feature>
<dbReference type="Pfam" id="PF19040">
    <property type="entry name" value="SGNH"/>
    <property type="match status" value="1"/>
</dbReference>
<dbReference type="InterPro" id="IPR002656">
    <property type="entry name" value="Acyl_transf_3_dom"/>
</dbReference>
<keyword evidence="4" id="KW-0808">Transferase</keyword>
<dbReference type="PANTHER" id="PTHR23028:SF53">
    <property type="entry name" value="ACYL_TRANSF_3 DOMAIN-CONTAINING PROTEIN"/>
    <property type="match status" value="1"/>
</dbReference>
<dbReference type="GO" id="GO:0016020">
    <property type="term" value="C:membrane"/>
    <property type="evidence" value="ECO:0007669"/>
    <property type="project" value="TreeGrafter"/>
</dbReference>
<feature type="transmembrane region" description="Helical" evidence="1">
    <location>
        <begin position="20"/>
        <end position="38"/>
    </location>
</feature>
<proteinExistence type="predicted"/>
<feature type="transmembrane region" description="Helical" evidence="1">
    <location>
        <begin position="294"/>
        <end position="312"/>
    </location>
</feature>
<gene>
    <name evidence="4" type="ORF">FIV41_14740</name>
</gene>
<feature type="transmembrane region" description="Helical" evidence="1">
    <location>
        <begin position="318"/>
        <end position="339"/>
    </location>
</feature>
<dbReference type="PANTHER" id="PTHR23028">
    <property type="entry name" value="ACETYLTRANSFERASE"/>
    <property type="match status" value="1"/>
</dbReference>
<feature type="domain" description="SGNH" evidence="3">
    <location>
        <begin position="409"/>
        <end position="652"/>
    </location>
</feature>
<accession>A0A9X9FXE7</accession>
<feature type="transmembrane region" description="Helical" evidence="1">
    <location>
        <begin position="174"/>
        <end position="194"/>
    </location>
</feature>
<dbReference type="InterPro" id="IPR043968">
    <property type="entry name" value="SGNH"/>
</dbReference>
<dbReference type="GO" id="GO:0009103">
    <property type="term" value="P:lipopolysaccharide biosynthetic process"/>
    <property type="evidence" value="ECO:0007669"/>
    <property type="project" value="TreeGrafter"/>
</dbReference>
<comment type="caution">
    <text evidence="4">The sequence shown here is derived from an EMBL/GenBank/DDBJ whole genome shotgun (WGS) entry which is preliminary data.</text>
</comment>
<keyword evidence="1" id="KW-1133">Transmembrane helix</keyword>
<name>A0A9X9FXE7_PSEMA</name>
<keyword evidence="1" id="KW-0812">Transmembrane</keyword>
<dbReference type="OrthoDB" id="9767863at2"/>
<keyword evidence="1" id="KW-0472">Membrane</keyword>
<feature type="domain" description="Acyltransferase 3" evidence="2">
    <location>
        <begin position="13"/>
        <end position="370"/>
    </location>
</feature>
<protein>
    <submittedName>
        <fullName evidence="4">Acyltransferase</fullName>
    </submittedName>
</protein>
<evidence type="ECO:0000256" key="1">
    <source>
        <dbReference type="SAM" id="Phobius"/>
    </source>
</evidence>
<dbReference type="EMBL" id="VFEQ01000008">
    <property type="protein sequence ID" value="TWR59350.1"/>
    <property type="molecule type" value="Genomic_DNA"/>
</dbReference>